<dbReference type="Gene3D" id="2.40.70.10">
    <property type="entry name" value="Acid Proteases"/>
    <property type="match status" value="3"/>
</dbReference>
<dbReference type="PANTHER" id="PTHR13683:SF822">
    <property type="entry name" value="ASPARTIC PEPTIDASE A1 FAMILY, ASPARTIC PEPTIDASE DOMAIN, XYLANASE INHIBITOR-RELATED"/>
    <property type="match status" value="1"/>
</dbReference>
<dbReference type="InterPro" id="IPR034164">
    <property type="entry name" value="Pepsin-like_dom"/>
</dbReference>
<protein>
    <recommendedName>
        <fullName evidence="7">Peptidase A1 domain-containing protein</fullName>
    </recommendedName>
</protein>
<dbReference type="SUPFAM" id="SSF50630">
    <property type="entry name" value="Acid proteases"/>
    <property type="match status" value="2"/>
</dbReference>
<dbReference type="PANTHER" id="PTHR13683">
    <property type="entry name" value="ASPARTYL PROTEASES"/>
    <property type="match status" value="1"/>
</dbReference>
<evidence type="ECO:0000256" key="5">
    <source>
        <dbReference type="ARBA" id="ARBA00023180"/>
    </source>
</evidence>
<keyword evidence="2" id="KW-0645">Protease</keyword>
<feature type="domain" description="Peptidase A1" evidence="7">
    <location>
        <begin position="80"/>
        <end position="337"/>
    </location>
</feature>
<evidence type="ECO:0000256" key="1">
    <source>
        <dbReference type="ARBA" id="ARBA00007447"/>
    </source>
</evidence>
<accession>A0A2U1Q1T9</accession>
<evidence type="ECO:0000313" key="9">
    <source>
        <dbReference type="Proteomes" id="UP000245207"/>
    </source>
</evidence>
<evidence type="ECO:0000256" key="6">
    <source>
        <dbReference type="PIRSR" id="PIRSR601461-1"/>
    </source>
</evidence>
<reference evidence="8 9" key="1">
    <citation type="journal article" date="2018" name="Mol. Plant">
        <title>The genome of Artemisia annua provides insight into the evolution of Asteraceae family and artemisinin biosynthesis.</title>
        <authorList>
            <person name="Shen Q."/>
            <person name="Zhang L."/>
            <person name="Liao Z."/>
            <person name="Wang S."/>
            <person name="Yan T."/>
            <person name="Shi P."/>
            <person name="Liu M."/>
            <person name="Fu X."/>
            <person name="Pan Q."/>
            <person name="Wang Y."/>
            <person name="Lv Z."/>
            <person name="Lu X."/>
            <person name="Zhang F."/>
            <person name="Jiang W."/>
            <person name="Ma Y."/>
            <person name="Chen M."/>
            <person name="Hao X."/>
            <person name="Li L."/>
            <person name="Tang Y."/>
            <person name="Lv G."/>
            <person name="Zhou Y."/>
            <person name="Sun X."/>
            <person name="Brodelius P.E."/>
            <person name="Rose J.K.C."/>
            <person name="Tang K."/>
        </authorList>
    </citation>
    <scope>NUCLEOTIDE SEQUENCE [LARGE SCALE GENOMIC DNA]</scope>
    <source>
        <strain evidence="9">cv. Huhao1</strain>
        <tissue evidence="8">Leaf</tissue>
    </source>
</reference>
<dbReference type="InterPro" id="IPR034161">
    <property type="entry name" value="Pepsin-like_plant"/>
</dbReference>
<dbReference type="CDD" id="cd05471">
    <property type="entry name" value="pepsin_like"/>
    <property type="match status" value="1"/>
</dbReference>
<feature type="active site" evidence="6">
    <location>
        <position position="351"/>
    </location>
</feature>
<keyword evidence="3" id="KW-0064">Aspartyl protease</keyword>
<dbReference type="GO" id="GO:0004190">
    <property type="term" value="F:aspartic-type endopeptidase activity"/>
    <property type="evidence" value="ECO:0007669"/>
    <property type="project" value="UniProtKB-KW"/>
</dbReference>
<feature type="active site" evidence="6">
    <location>
        <position position="570"/>
    </location>
</feature>
<keyword evidence="9" id="KW-1185">Reference proteome</keyword>
<evidence type="ECO:0000256" key="4">
    <source>
        <dbReference type="ARBA" id="ARBA00022801"/>
    </source>
</evidence>
<dbReference type="OrthoDB" id="2747330at2759"/>
<dbReference type="Proteomes" id="UP000245207">
    <property type="component" value="Unassembled WGS sequence"/>
</dbReference>
<gene>
    <name evidence="8" type="ORF">CTI12_AA085670</name>
</gene>
<dbReference type="AlphaFoldDB" id="A0A2U1Q1T9"/>
<comment type="similarity">
    <text evidence="1">Belongs to the peptidase A1 family.</text>
</comment>
<dbReference type="STRING" id="35608.A0A2U1Q1T9"/>
<dbReference type="Pfam" id="PF14543">
    <property type="entry name" value="TAXi_N"/>
    <property type="match status" value="2"/>
</dbReference>
<dbReference type="Pfam" id="PF14541">
    <property type="entry name" value="TAXi_C"/>
    <property type="match status" value="1"/>
</dbReference>
<feature type="domain" description="Peptidase A1" evidence="7">
    <location>
        <begin position="333"/>
        <end position="690"/>
    </location>
</feature>
<dbReference type="FunFam" id="2.40.70.10:FF:000028">
    <property type="entry name" value="Eukaryotic aspartyl protease family protein"/>
    <property type="match status" value="1"/>
</dbReference>
<name>A0A2U1Q1T9_ARTAN</name>
<dbReference type="InterPro" id="IPR032861">
    <property type="entry name" value="TAXi_N"/>
</dbReference>
<dbReference type="InterPro" id="IPR033121">
    <property type="entry name" value="PEPTIDASE_A1"/>
</dbReference>
<dbReference type="PROSITE" id="PS51767">
    <property type="entry name" value="PEPTIDASE_A1"/>
    <property type="match status" value="2"/>
</dbReference>
<proteinExistence type="inferred from homology"/>
<evidence type="ECO:0000256" key="2">
    <source>
        <dbReference type="ARBA" id="ARBA00022670"/>
    </source>
</evidence>
<dbReference type="GO" id="GO:0006508">
    <property type="term" value="P:proteolysis"/>
    <property type="evidence" value="ECO:0007669"/>
    <property type="project" value="UniProtKB-KW"/>
</dbReference>
<evidence type="ECO:0000313" key="8">
    <source>
        <dbReference type="EMBL" id="PWA91913.1"/>
    </source>
</evidence>
<dbReference type="InterPro" id="IPR021109">
    <property type="entry name" value="Peptidase_aspartic_dom_sf"/>
</dbReference>
<keyword evidence="5" id="KW-0325">Glycoprotein</keyword>
<dbReference type="PRINTS" id="PR00792">
    <property type="entry name" value="PEPSIN"/>
</dbReference>
<dbReference type="InterPro" id="IPR001461">
    <property type="entry name" value="Aspartic_peptidase_A1"/>
</dbReference>
<dbReference type="EMBL" id="PKPP01000508">
    <property type="protein sequence ID" value="PWA91913.1"/>
    <property type="molecule type" value="Genomic_DNA"/>
</dbReference>
<dbReference type="CDD" id="cd05476">
    <property type="entry name" value="pepsin_A_like_plant"/>
    <property type="match status" value="1"/>
</dbReference>
<comment type="caution">
    <text evidence="8">The sequence shown here is derived from an EMBL/GenBank/DDBJ whole genome shotgun (WGS) entry which is preliminary data.</text>
</comment>
<organism evidence="8 9">
    <name type="scientific">Artemisia annua</name>
    <name type="common">Sweet wormwood</name>
    <dbReference type="NCBI Taxonomy" id="35608"/>
    <lineage>
        <taxon>Eukaryota</taxon>
        <taxon>Viridiplantae</taxon>
        <taxon>Streptophyta</taxon>
        <taxon>Embryophyta</taxon>
        <taxon>Tracheophyta</taxon>
        <taxon>Spermatophyta</taxon>
        <taxon>Magnoliopsida</taxon>
        <taxon>eudicotyledons</taxon>
        <taxon>Gunneridae</taxon>
        <taxon>Pentapetalae</taxon>
        <taxon>asterids</taxon>
        <taxon>campanulids</taxon>
        <taxon>Asterales</taxon>
        <taxon>Asteraceae</taxon>
        <taxon>Asteroideae</taxon>
        <taxon>Anthemideae</taxon>
        <taxon>Artemisiinae</taxon>
        <taxon>Artemisia</taxon>
    </lineage>
</organism>
<evidence type="ECO:0000259" key="7">
    <source>
        <dbReference type="PROSITE" id="PS51767"/>
    </source>
</evidence>
<evidence type="ECO:0000256" key="3">
    <source>
        <dbReference type="ARBA" id="ARBA00022750"/>
    </source>
</evidence>
<dbReference type="InterPro" id="IPR032799">
    <property type="entry name" value="TAXi_C"/>
</dbReference>
<sequence>MNMNKRRKVSVIGFVFIVIVELCDLVSCNVVFHVQHKFAHNERSLNVLKSHDAIRHRRFLSASVEVPLGGDGSPTSAALYFTKIQIGSPPKEYHVQVDTGSDLLWVNCIECDKCPTKSDLGVPLALYDPKGSSSSKTVGCNDGFCKSTFDAPGSKSDECKVGMLCAYAVTYGDGSSTAGFFVNDIVKLAQVSGNRQTTSMSGNVTFGCGAKQSGELGSSEQALDGIVGFGQSKTSMLSQLASEKKVKKMFSHCLDGNKGGGIFAIGEVVEPKVNTTPILDDHTHYNIELKSIDVNGEDLKLPTSLFDFLKKKGAVVDSGTTLAYFPDEVYNQLMEKIQIGSPPKEYHVQVDTGSDLLWVNCIECDKCPTKSDLGVPLALYDPKGSSSAKTVGCNDGFCKSTFDAPGSKSDECKVGMLCAYAVTYGDGSSTAGFFVNDIVKLSQVSGNRQTTSMSGNVTFGCGAKQSGELGSSEQALDGIVGFGQSKTSMLSQLASEKKVKKMFSHCLDGNKGGGIFAIGEVVEPKVNTTPILDDHTHYNIELKSIDVNGEDIKLPTSLFDFLKKKGAVVDSGTTLAYFPDEVYNQLMEKIMAAQPDKKPFVVEKVFKCYKYSGNIDDGFPVVTFHFENSLALKVLPHQYFFQVEDDEWCIGFQNSNLQSNAGGDLTLLGDLVLSDRLVTYDMENQAIGWTDYDCSSSIKVKDEDSGNVYEVGAQDISSSHHTCDSRMILGLLLVFVAILIN</sequence>
<keyword evidence="4" id="KW-0378">Hydrolase</keyword>